<feature type="compositionally biased region" description="Polar residues" evidence="1">
    <location>
        <begin position="38"/>
        <end position="54"/>
    </location>
</feature>
<sequence>MPQTRLKFEDCDQNALGAAALTALPSIRHVKGEKTKNGNRSRCSPFTAHSAQGKQNRHRTHITARSPFVTARAAWSDTALKVLSVPRGFQIPPGTISKMKQWLQRVYIE</sequence>
<organism evidence="2 3">
    <name type="scientific">Batillaria attramentaria</name>
    <dbReference type="NCBI Taxonomy" id="370345"/>
    <lineage>
        <taxon>Eukaryota</taxon>
        <taxon>Metazoa</taxon>
        <taxon>Spiralia</taxon>
        <taxon>Lophotrochozoa</taxon>
        <taxon>Mollusca</taxon>
        <taxon>Gastropoda</taxon>
        <taxon>Caenogastropoda</taxon>
        <taxon>Sorbeoconcha</taxon>
        <taxon>Cerithioidea</taxon>
        <taxon>Batillariidae</taxon>
        <taxon>Batillaria</taxon>
    </lineage>
</organism>
<evidence type="ECO:0000256" key="1">
    <source>
        <dbReference type="SAM" id="MobiDB-lite"/>
    </source>
</evidence>
<feature type="region of interest" description="Disordered" evidence="1">
    <location>
        <begin position="32"/>
        <end position="60"/>
    </location>
</feature>
<dbReference type="Proteomes" id="UP001519460">
    <property type="component" value="Unassembled WGS sequence"/>
</dbReference>
<accession>A0ABD0LIR3</accession>
<proteinExistence type="predicted"/>
<name>A0ABD0LIR3_9CAEN</name>
<keyword evidence="3" id="KW-1185">Reference proteome</keyword>
<protein>
    <submittedName>
        <fullName evidence="2">Uncharacterized protein</fullName>
    </submittedName>
</protein>
<comment type="caution">
    <text evidence="2">The sequence shown here is derived from an EMBL/GenBank/DDBJ whole genome shotgun (WGS) entry which is preliminary data.</text>
</comment>
<dbReference type="EMBL" id="JACVVK020000044">
    <property type="protein sequence ID" value="KAK7499391.1"/>
    <property type="molecule type" value="Genomic_DNA"/>
</dbReference>
<evidence type="ECO:0000313" key="2">
    <source>
        <dbReference type="EMBL" id="KAK7499391.1"/>
    </source>
</evidence>
<reference evidence="2 3" key="1">
    <citation type="journal article" date="2023" name="Sci. Data">
        <title>Genome assembly of the Korean intertidal mud-creeper Batillaria attramentaria.</title>
        <authorList>
            <person name="Patra A.K."/>
            <person name="Ho P.T."/>
            <person name="Jun S."/>
            <person name="Lee S.J."/>
            <person name="Kim Y."/>
            <person name="Won Y.J."/>
        </authorList>
    </citation>
    <scope>NUCLEOTIDE SEQUENCE [LARGE SCALE GENOMIC DNA]</scope>
    <source>
        <strain evidence="2">Wonlab-2016</strain>
    </source>
</reference>
<gene>
    <name evidence="2" type="ORF">BaRGS_00009366</name>
</gene>
<evidence type="ECO:0000313" key="3">
    <source>
        <dbReference type="Proteomes" id="UP001519460"/>
    </source>
</evidence>
<dbReference type="AlphaFoldDB" id="A0ABD0LIR3"/>